<accession>A0A251WYJ2</accession>
<comment type="caution">
    <text evidence="1">The sequence shown here is derived from an EMBL/GenBank/DDBJ whole genome shotgun (WGS) entry which is preliminary data.</text>
</comment>
<dbReference type="OrthoDB" id="7834608at2"/>
<dbReference type="Proteomes" id="UP000194664">
    <property type="component" value="Unassembled WGS sequence"/>
</dbReference>
<reference evidence="1 2" key="1">
    <citation type="submission" date="2016-12" db="EMBL/GenBank/DDBJ databases">
        <title>The draft genome sequence of HSLHS2.</title>
        <authorList>
            <person name="Hu D."/>
            <person name="Wang L."/>
            <person name="Shao Z."/>
        </authorList>
    </citation>
    <scope>NUCLEOTIDE SEQUENCE [LARGE SCALE GENOMIC DNA]</scope>
    <source>
        <strain evidence="1">MCCC 1A06712</strain>
    </source>
</reference>
<keyword evidence="2" id="KW-1185">Reference proteome</keyword>
<dbReference type="PROSITE" id="PS51257">
    <property type="entry name" value="PROKAR_LIPOPROTEIN"/>
    <property type="match status" value="1"/>
</dbReference>
<dbReference type="RefSeq" id="WP_133064498.1">
    <property type="nucleotide sequence ID" value="NZ_MSPP01000002.1"/>
</dbReference>
<sequence length="205" mass="22454">MRSVVAMMALAVLTACGGIRDDLTERPDQIGNFLLAHNIVVANDPQKGPFSRDVTDEEWKEAIQSAVQDRLGRYEGDAWYHVAVVVQAYVAAMPGVPMVYSPQSVLLVDVTFFEDATQTKLNEDPIRLTIFEPCCTPVLGSGMLRTKEEQVEGLAFNVARAVERTMRENAEWFGGVPETLADDPTIVAGDAHNDAIDQIDANSTN</sequence>
<dbReference type="EMBL" id="MSPP01000002">
    <property type="protein sequence ID" value="OUD09442.1"/>
    <property type="molecule type" value="Genomic_DNA"/>
</dbReference>
<proteinExistence type="predicted"/>
<protein>
    <submittedName>
        <fullName evidence="1">Uncharacterized protein</fullName>
    </submittedName>
</protein>
<organism evidence="1 2">
    <name type="scientific">Marivivens niveibacter</name>
    <dbReference type="NCBI Taxonomy" id="1930667"/>
    <lineage>
        <taxon>Bacteria</taxon>
        <taxon>Pseudomonadati</taxon>
        <taxon>Pseudomonadota</taxon>
        <taxon>Alphaproteobacteria</taxon>
        <taxon>Rhodobacterales</taxon>
        <taxon>Paracoccaceae</taxon>
        <taxon>Marivivens group</taxon>
        <taxon>Marivivens</taxon>
    </lineage>
</organism>
<evidence type="ECO:0000313" key="1">
    <source>
        <dbReference type="EMBL" id="OUD09442.1"/>
    </source>
</evidence>
<dbReference type="AlphaFoldDB" id="A0A251WYJ2"/>
<name>A0A251WYJ2_9RHOB</name>
<gene>
    <name evidence="1" type="ORF">BVC71_06195</name>
</gene>
<evidence type="ECO:0000313" key="2">
    <source>
        <dbReference type="Proteomes" id="UP000194664"/>
    </source>
</evidence>